<name>A0A9R1WVX0_LACSA</name>
<comment type="caution">
    <text evidence="2">The sequence shown here is derived from an EMBL/GenBank/DDBJ whole genome shotgun (WGS) entry which is preliminary data.</text>
</comment>
<feature type="region of interest" description="Disordered" evidence="1">
    <location>
        <begin position="49"/>
        <end position="104"/>
    </location>
</feature>
<organism evidence="2 3">
    <name type="scientific">Lactuca sativa</name>
    <name type="common">Garden lettuce</name>
    <dbReference type="NCBI Taxonomy" id="4236"/>
    <lineage>
        <taxon>Eukaryota</taxon>
        <taxon>Viridiplantae</taxon>
        <taxon>Streptophyta</taxon>
        <taxon>Embryophyta</taxon>
        <taxon>Tracheophyta</taxon>
        <taxon>Spermatophyta</taxon>
        <taxon>Magnoliopsida</taxon>
        <taxon>eudicotyledons</taxon>
        <taxon>Gunneridae</taxon>
        <taxon>Pentapetalae</taxon>
        <taxon>asterids</taxon>
        <taxon>campanulids</taxon>
        <taxon>Asterales</taxon>
        <taxon>Asteraceae</taxon>
        <taxon>Cichorioideae</taxon>
        <taxon>Cichorieae</taxon>
        <taxon>Lactucinae</taxon>
        <taxon>Lactuca</taxon>
    </lineage>
</organism>
<reference evidence="2 3" key="1">
    <citation type="journal article" date="2017" name="Nat. Commun.">
        <title>Genome assembly with in vitro proximity ligation data and whole-genome triplication in lettuce.</title>
        <authorList>
            <person name="Reyes-Chin-Wo S."/>
            <person name="Wang Z."/>
            <person name="Yang X."/>
            <person name="Kozik A."/>
            <person name="Arikit S."/>
            <person name="Song C."/>
            <person name="Xia L."/>
            <person name="Froenicke L."/>
            <person name="Lavelle D.O."/>
            <person name="Truco M.J."/>
            <person name="Xia R."/>
            <person name="Zhu S."/>
            <person name="Xu C."/>
            <person name="Xu H."/>
            <person name="Xu X."/>
            <person name="Cox K."/>
            <person name="Korf I."/>
            <person name="Meyers B.C."/>
            <person name="Michelmore R.W."/>
        </authorList>
    </citation>
    <scope>NUCLEOTIDE SEQUENCE [LARGE SCALE GENOMIC DNA]</scope>
    <source>
        <strain evidence="3">cv. Salinas</strain>
        <tissue evidence="2">Seedlings</tissue>
    </source>
</reference>
<evidence type="ECO:0000256" key="1">
    <source>
        <dbReference type="SAM" id="MobiDB-lite"/>
    </source>
</evidence>
<proteinExistence type="predicted"/>
<evidence type="ECO:0000313" key="3">
    <source>
        <dbReference type="Proteomes" id="UP000235145"/>
    </source>
</evidence>
<feature type="compositionally biased region" description="Basic and acidic residues" evidence="1">
    <location>
        <begin position="49"/>
        <end position="75"/>
    </location>
</feature>
<keyword evidence="3" id="KW-1185">Reference proteome</keyword>
<protein>
    <submittedName>
        <fullName evidence="2">Uncharacterized protein</fullName>
    </submittedName>
</protein>
<feature type="compositionally biased region" description="Polar residues" evidence="1">
    <location>
        <begin position="92"/>
        <end position="101"/>
    </location>
</feature>
<dbReference type="AlphaFoldDB" id="A0A9R1WVX0"/>
<dbReference type="Proteomes" id="UP000235145">
    <property type="component" value="Unassembled WGS sequence"/>
</dbReference>
<evidence type="ECO:0000313" key="2">
    <source>
        <dbReference type="EMBL" id="KAJ0188529.1"/>
    </source>
</evidence>
<gene>
    <name evidence="2" type="ORF">LSAT_V11C900486780</name>
</gene>
<sequence length="117" mass="13825">MRRWKMKRKHPMIMMKMVMRRDSMKHWGYWKIQSRKFLNTEEVVIAEIHESNSDDEASEKLVEEEKEVKEEKESESIQSDNNVESGQEVDGVSNSSQQATLEDTEAIIMKNLNHVQI</sequence>
<accession>A0A9R1WVX0</accession>
<dbReference type="EMBL" id="NBSK02000009">
    <property type="protein sequence ID" value="KAJ0188529.1"/>
    <property type="molecule type" value="Genomic_DNA"/>
</dbReference>